<dbReference type="EMBL" id="JACAZF010000014">
    <property type="protein sequence ID" value="KAF7290679.1"/>
    <property type="molecule type" value="Genomic_DNA"/>
</dbReference>
<dbReference type="Proteomes" id="UP000636479">
    <property type="component" value="Unassembled WGS sequence"/>
</dbReference>
<dbReference type="PROSITE" id="PS50048">
    <property type="entry name" value="ZN2_CY6_FUNGAL_2"/>
    <property type="match status" value="1"/>
</dbReference>
<dbReference type="GeneID" id="59352057"/>
<dbReference type="SUPFAM" id="SSF57701">
    <property type="entry name" value="Zn2/Cys6 DNA-binding domain"/>
    <property type="match status" value="1"/>
</dbReference>
<organism evidence="2 3">
    <name type="scientific">Mycena indigotica</name>
    <dbReference type="NCBI Taxonomy" id="2126181"/>
    <lineage>
        <taxon>Eukaryota</taxon>
        <taxon>Fungi</taxon>
        <taxon>Dikarya</taxon>
        <taxon>Basidiomycota</taxon>
        <taxon>Agaricomycotina</taxon>
        <taxon>Agaricomycetes</taxon>
        <taxon>Agaricomycetidae</taxon>
        <taxon>Agaricales</taxon>
        <taxon>Marasmiineae</taxon>
        <taxon>Mycenaceae</taxon>
        <taxon>Mycena</taxon>
    </lineage>
</organism>
<sequence length="618" mass="68623">MPQINCRNRDCRGLGSQSGADAPLATMEAKLRVKKPPACDRCKARRVLCHPERPCPRCEQRNEICVTTPTVRGRPRKHPVELPPTFDTRLILAQNSEHCFEGLKFNAQYNHPLVGATTIKADIRTAEYRLELLPPPQKVLALCIVCAISLTSFHPSILGPEYTGVRPLSFDHLPEFLHSTPHEGLLSCGVRRAPIFFALRNEALKAAWEYHVPLQPSPENAVSCYLLDLMEQVDFNGVSRPWATAYMSHLRVLASSINSSIHTPISAGLWSAFFTVDALHSATTRTPMLVTVKDQFLLCGPEPPSLNALLSSVEKPSLSQDFGALGPFVQPILLHVTNLARELLEKMTGDFARLEPISESIVIQFISSLSTMHNIISHIFERAEPMITPSFECPSVTVISENSGLELLVRVSLFSLVHGFTGLVLPFLRELEYRETAVSYIGLVDSGTRARLALLRTQTRRLAWDAASQVVKALKLLPPVHNTPMQFLWIYSWAVFCLEDVEEAVTKEEPISAEMAWILEALSEELKVLGYSVRAVVTTVANSSVTNVIERLDSHVGSLRAKLANNFGIVELPPTEQEAEAWLADIDATILQAAESEIRPIYDIDLSLSPFVQYGFHS</sequence>
<dbReference type="PROSITE" id="PS00463">
    <property type="entry name" value="ZN2_CY6_FUNGAL_1"/>
    <property type="match status" value="1"/>
</dbReference>
<comment type="caution">
    <text evidence="2">The sequence shown here is derived from an EMBL/GenBank/DDBJ whole genome shotgun (WGS) entry which is preliminary data.</text>
</comment>
<keyword evidence="3" id="KW-1185">Reference proteome</keyword>
<gene>
    <name evidence="2" type="ORF">MIND_01308200</name>
</gene>
<dbReference type="InterPro" id="IPR001138">
    <property type="entry name" value="Zn2Cys6_DnaBD"/>
</dbReference>
<accession>A0A8H6VWE1</accession>
<dbReference type="GO" id="GO:0008270">
    <property type="term" value="F:zinc ion binding"/>
    <property type="evidence" value="ECO:0007669"/>
    <property type="project" value="InterPro"/>
</dbReference>
<dbReference type="RefSeq" id="XP_037214039.1">
    <property type="nucleotide sequence ID" value="XM_037369541.1"/>
</dbReference>
<evidence type="ECO:0000313" key="3">
    <source>
        <dbReference type="Proteomes" id="UP000636479"/>
    </source>
</evidence>
<reference evidence="2" key="1">
    <citation type="submission" date="2020-05" db="EMBL/GenBank/DDBJ databases">
        <title>Mycena genomes resolve the evolution of fungal bioluminescence.</title>
        <authorList>
            <person name="Tsai I.J."/>
        </authorList>
    </citation>
    <scope>NUCLEOTIDE SEQUENCE</scope>
    <source>
        <strain evidence="2">171206Taipei</strain>
    </source>
</reference>
<feature type="domain" description="Zn(2)-C6 fungal-type" evidence="1">
    <location>
        <begin position="38"/>
        <end position="67"/>
    </location>
</feature>
<dbReference type="GO" id="GO:0000981">
    <property type="term" value="F:DNA-binding transcription factor activity, RNA polymerase II-specific"/>
    <property type="evidence" value="ECO:0007669"/>
    <property type="project" value="InterPro"/>
</dbReference>
<dbReference type="AlphaFoldDB" id="A0A8H6VWE1"/>
<evidence type="ECO:0000259" key="1">
    <source>
        <dbReference type="PROSITE" id="PS50048"/>
    </source>
</evidence>
<proteinExistence type="predicted"/>
<dbReference type="InterPro" id="IPR036864">
    <property type="entry name" value="Zn2-C6_fun-type_DNA-bd_sf"/>
</dbReference>
<evidence type="ECO:0000313" key="2">
    <source>
        <dbReference type="EMBL" id="KAF7290679.1"/>
    </source>
</evidence>
<protein>
    <submittedName>
        <fullName evidence="2">Zn(2)-C6 fungal-type domain-containing protein</fullName>
    </submittedName>
</protein>
<name>A0A8H6VWE1_9AGAR</name>
<dbReference type="CDD" id="cd00067">
    <property type="entry name" value="GAL4"/>
    <property type="match status" value="1"/>
</dbReference>
<dbReference type="OrthoDB" id="3024556at2759"/>
<dbReference type="Pfam" id="PF00172">
    <property type="entry name" value="Zn_clus"/>
    <property type="match status" value="1"/>
</dbReference>
<dbReference type="Gene3D" id="4.10.240.10">
    <property type="entry name" value="Zn(2)-C6 fungal-type DNA-binding domain"/>
    <property type="match status" value="1"/>
</dbReference>